<evidence type="ECO:0000313" key="8">
    <source>
        <dbReference type="Proteomes" id="UP001151699"/>
    </source>
</evidence>
<keyword evidence="3 5" id="KW-0862">Zinc</keyword>
<dbReference type="PROSITE" id="PS50023">
    <property type="entry name" value="LIM_DOMAIN_2"/>
    <property type="match status" value="2"/>
</dbReference>
<dbReference type="SUPFAM" id="SSF57716">
    <property type="entry name" value="Glucocorticoid receptor-like (DNA-binding domain)"/>
    <property type="match status" value="3"/>
</dbReference>
<organism evidence="7 8">
    <name type="scientific">Pseudolycoriella hygida</name>
    <dbReference type="NCBI Taxonomy" id="35572"/>
    <lineage>
        <taxon>Eukaryota</taxon>
        <taxon>Metazoa</taxon>
        <taxon>Ecdysozoa</taxon>
        <taxon>Arthropoda</taxon>
        <taxon>Hexapoda</taxon>
        <taxon>Insecta</taxon>
        <taxon>Pterygota</taxon>
        <taxon>Neoptera</taxon>
        <taxon>Endopterygota</taxon>
        <taxon>Diptera</taxon>
        <taxon>Nematocera</taxon>
        <taxon>Sciaroidea</taxon>
        <taxon>Sciaridae</taxon>
        <taxon>Pseudolycoriella</taxon>
    </lineage>
</organism>
<dbReference type="OrthoDB" id="6352355at2759"/>
<reference evidence="7" key="1">
    <citation type="submission" date="2022-07" db="EMBL/GenBank/DDBJ databases">
        <authorList>
            <person name="Trinca V."/>
            <person name="Uliana J.V.C."/>
            <person name="Torres T.T."/>
            <person name="Ward R.J."/>
            <person name="Monesi N."/>
        </authorList>
    </citation>
    <scope>NUCLEOTIDE SEQUENCE</scope>
    <source>
        <strain evidence="7">HSMRA1968</strain>
        <tissue evidence="7">Whole embryos</tissue>
    </source>
</reference>
<dbReference type="PANTHER" id="PTHR45787">
    <property type="entry name" value="LD11652P"/>
    <property type="match status" value="1"/>
</dbReference>
<protein>
    <submittedName>
        <fullName evidence="7">LIM domain only protein 3</fullName>
    </submittedName>
</protein>
<dbReference type="GO" id="GO:0046872">
    <property type="term" value="F:metal ion binding"/>
    <property type="evidence" value="ECO:0007669"/>
    <property type="project" value="UniProtKB-KW"/>
</dbReference>
<evidence type="ECO:0000256" key="2">
    <source>
        <dbReference type="ARBA" id="ARBA00022737"/>
    </source>
</evidence>
<gene>
    <name evidence="7" type="primary">lmo3_1</name>
    <name evidence="7" type="ORF">Bhyg_12589</name>
</gene>
<evidence type="ECO:0000256" key="3">
    <source>
        <dbReference type="ARBA" id="ARBA00022833"/>
    </source>
</evidence>
<dbReference type="GO" id="GO:0005634">
    <property type="term" value="C:nucleus"/>
    <property type="evidence" value="ECO:0007669"/>
    <property type="project" value="TreeGrafter"/>
</dbReference>
<dbReference type="GO" id="GO:0045944">
    <property type="term" value="P:positive regulation of transcription by RNA polymerase II"/>
    <property type="evidence" value="ECO:0007669"/>
    <property type="project" value="TreeGrafter"/>
</dbReference>
<keyword evidence="8" id="KW-1185">Reference proteome</keyword>
<dbReference type="EMBL" id="WJQU01000003">
    <property type="protein sequence ID" value="KAJ6639842.1"/>
    <property type="molecule type" value="Genomic_DNA"/>
</dbReference>
<dbReference type="GO" id="GO:0003713">
    <property type="term" value="F:transcription coactivator activity"/>
    <property type="evidence" value="ECO:0007669"/>
    <property type="project" value="TreeGrafter"/>
</dbReference>
<name>A0A9Q0S0J4_9DIPT</name>
<feature type="domain" description="LIM zinc-binding" evidence="6">
    <location>
        <begin position="14"/>
        <end position="76"/>
    </location>
</feature>
<dbReference type="Proteomes" id="UP001151699">
    <property type="component" value="Chromosome X"/>
</dbReference>
<evidence type="ECO:0000256" key="1">
    <source>
        <dbReference type="ARBA" id="ARBA00022723"/>
    </source>
</evidence>
<dbReference type="Pfam" id="PF00412">
    <property type="entry name" value="LIM"/>
    <property type="match status" value="2"/>
</dbReference>
<dbReference type="PANTHER" id="PTHR45787:SF1">
    <property type="entry name" value="LIM ZINC-BINDING DOMAIN-CONTAINING PROTEIN"/>
    <property type="match status" value="1"/>
</dbReference>
<evidence type="ECO:0000259" key="6">
    <source>
        <dbReference type="PROSITE" id="PS50023"/>
    </source>
</evidence>
<dbReference type="InterPro" id="IPR050945">
    <property type="entry name" value="LMO_RBTN_TF"/>
</dbReference>
<evidence type="ECO:0000313" key="7">
    <source>
        <dbReference type="EMBL" id="KAJ6639842.1"/>
    </source>
</evidence>
<dbReference type="SMART" id="SM00132">
    <property type="entry name" value="LIM"/>
    <property type="match status" value="2"/>
</dbReference>
<dbReference type="GO" id="GO:0140297">
    <property type="term" value="F:DNA-binding transcription factor binding"/>
    <property type="evidence" value="ECO:0007669"/>
    <property type="project" value="TreeGrafter"/>
</dbReference>
<dbReference type="Gene3D" id="2.10.110.10">
    <property type="entry name" value="Cysteine Rich Protein"/>
    <property type="match status" value="2"/>
</dbReference>
<evidence type="ECO:0000256" key="4">
    <source>
        <dbReference type="ARBA" id="ARBA00023038"/>
    </source>
</evidence>
<sequence length="209" mass="24038">MNVIKSELSDEKPHFCAKCDKQICDRYFLKALNLFWHEDCLKCGCCDCRLGDVGSSLYTRENFLLCKSDYMRLYGNTGLCSACNKLIPAFEMVMRAKRNVYHLECFACQQCSHRFCVGDRFYLCENKILCENDYEERLQYFATTNANQTTTNINNNEAKSKFNDCSPTTNISNLKSLTDGKNARDFNGFGKEFAGFAIRRQSDVPIVVR</sequence>
<dbReference type="AlphaFoldDB" id="A0A9Q0S0J4"/>
<dbReference type="PROSITE" id="PS00478">
    <property type="entry name" value="LIM_DOMAIN_1"/>
    <property type="match status" value="1"/>
</dbReference>
<proteinExistence type="predicted"/>
<dbReference type="InterPro" id="IPR001781">
    <property type="entry name" value="Znf_LIM"/>
</dbReference>
<evidence type="ECO:0000256" key="5">
    <source>
        <dbReference type="PROSITE-ProRule" id="PRU00125"/>
    </source>
</evidence>
<accession>A0A9Q0S0J4</accession>
<comment type="caution">
    <text evidence="7">The sequence shown here is derived from an EMBL/GenBank/DDBJ whole genome shotgun (WGS) entry which is preliminary data.</text>
</comment>
<feature type="domain" description="LIM zinc-binding" evidence="6">
    <location>
        <begin position="78"/>
        <end position="140"/>
    </location>
</feature>
<keyword evidence="1 5" id="KW-0479">Metal-binding</keyword>
<keyword evidence="2" id="KW-0677">Repeat</keyword>
<dbReference type="FunFam" id="2.10.110.10:FF:000016">
    <property type="entry name" value="LIM domain only 3"/>
    <property type="match status" value="1"/>
</dbReference>
<keyword evidence="4 5" id="KW-0440">LIM domain</keyword>